<name>A0A6A6GT50_VIRVR</name>
<keyword evidence="2" id="KW-1185">Reference proteome</keyword>
<reference evidence="1" key="1">
    <citation type="journal article" date="2020" name="Stud. Mycol.">
        <title>101 Dothideomycetes genomes: a test case for predicting lifestyles and emergence of pathogens.</title>
        <authorList>
            <person name="Haridas S."/>
            <person name="Albert R."/>
            <person name="Binder M."/>
            <person name="Bloem J."/>
            <person name="Labutti K."/>
            <person name="Salamov A."/>
            <person name="Andreopoulos B."/>
            <person name="Baker S."/>
            <person name="Barry K."/>
            <person name="Bills G."/>
            <person name="Bluhm B."/>
            <person name="Cannon C."/>
            <person name="Castanera R."/>
            <person name="Culley D."/>
            <person name="Daum C."/>
            <person name="Ezra D."/>
            <person name="Gonzalez J."/>
            <person name="Henrissat B."/>
            <person name="Kuo A."/>
            <person name="Liang C."/>
            <person name="Lipzen A."/>
            <person name="Lutzoni F."/>
            <person name="Magnuson J."/>
            <person name="Mondo S."/>
            <person name="Nolan M."/>
            <person name="Ohm R."/>
            <person name="Pangilinan J."/>
            <person name="Park H.-J."/>
            <person name="Ramirez L."/>
            <person name="Alfaro M."/>
            <person name="Sun H."/>
            <person name="Tritt A."/>
            <person name="Yoshinaga Y."/>
            <person name="Zwiers L.-H."/>
            <person name="Turgeon B."/>
            <person name="Goodwin S."/>
            <person name="Spatafora J."/>
            <person name="Crous P."/>
            <person name="Grigoriev I."/>
        </authorList>
    </citation>
    <scope>NUCLEOTIDE SEQUENCE</scope>
    <source>
        <strain evidence="1">Tuck. ex Michener</strain>
    </source>
</reference>
<dbReference type="Gene3D" id="3.30.559.10">
    <property type="entry name" value="Chloramphenicol acetyltransferase-like domain"/>
    <property type="match status" value="1"/>
</dbReference>
<gene>
    <name evidence="1" type="ORF">EV356DRAFT_571475</name>
</gene>
<dbReference type="AlphaFoldDB" id="A0A6A6GT50"/>
<dbReference type="EMBL" id="ML991881">
    <property type="protein sequence ID" value="KAF2228966.1"/>
    <property type="molecule type" value="Genomic_DNA"/>
</dbReference>
<protein>
    <submittedName>
        <fullName evidence="1">Uncharacterized protein</fullName>
    </submittedName>
</protein>
<accession>A0A6A6GT50</accession>
<evidence type="ECO:0000313" key="1">
    <source>
        <dbReference type="EMBL" id="KAF2228966.1"/>
    </source>
</evidence>
<sequence>MSSAVIESRRYVLNPIDNALPRFYANVILTFGLKPSIKFSKVQSLLQASLHTAGEEFPVIRRRVFSIPPDEKYQSGGRLEAREHPDWTPQVIFNDMSASWPNYEDLIDEGLSQETLDGAQLVPSVHANWDLDAFHLVSS</sequence>
<dbReference type="OrthoDB" id="1862401at2759"/>
<dbReference type="Proteomes" id="UP000800092">
    <property type="component" value="Unassembled WGS sequence"/>
</dbReference>
<proteinExistence type="predicted"/>
<evidence type="ECO:0000313" key="2">
    <source>
        <dbReference type="Proteomes" id="UP000800092"/>
    </source>
</evidence>
<organism evidence="1 2">
    <name type="scientific">Viridothelium virens</name>
    <name type="common">Speckled blister lichen</name>
    <name type="synonym">Trypethelium virens</name>
    <dbReference type="NCBI Taxonomy" id="1048519"/>
    <lineage>
        <taxon>Eukaryota</taxon>
        <taxon>Fungi</taxon>
        <taxon>Dikarya</taxon>
        <taxon>Ascomycota</taxon>
        <taxon>Pezizomycotina</taxon>
        <taxon>Dothideomycetes</taxon>
        <taxon>Dothideomycetes incertae sedis</taxon>
        <taxon>Trypetheliales</taxon>
        <taxon>Trypetheliaceae</taxon>
        <taxon>Viridothelium</taxon>
    </lineage>
</organism>
<dbReference type="InterPro" id="IPR023213">
    <property type="entry name" value="CAT-like_dom_sf"/>
</dbReference>